<dbReference type="InterPro" id="IPR036634">
    <property type="entry name" value="PRD_sf"/>
</dbReference>
<evidence type="ECO:0000256" key="3">
    <source>
        <dbReference type="ARBA" id="ARBA00023163"/>
    </source>
</evidence>
<feature type="domain" description="PRD" evidence="4">
    <location>
        <begin position="61"/>
        <end position="166"/>
    </location>
</feature>
<evidence type="ECO:0000313" key="5">
    <source>
        <dbReference type="EMBL" id="EEA90460.1"/>
    </source>
</evidence>
<evidence type="ECO:0000259" key="4">
    <source>
        <dbReference type="PROSITE" id="PS51372"/>
    </source>
</evidence>
<keyword evidence="1" id="KW-0677">Repeat</keyword>
<dbReference type="SUPFAM" id="SSF50151">
    <property type="entry name" value="SacY-like RNA-binding domain"/>
    <property type="match status" value="1"/>
</dbReference>
<sequence length="283" mass="32236">MLAIRKLNNNAVICRDSLNREVVALGKGIGYGGDFPRELDISTVERTFYSVDAEGQRIMRDLPADVLIFTAKVMDIVSNELPYEVSPNAVLIMADHLAFAIARQKKGICFDMTLAYDVRQLYPLEYKIGRYIVARLRQEMGVELPHEEIASIAMNLVNAKTGAEAEASSDRARSFEQLLNDVTAIVERDFRTIIDRETFEYSRFATHVQYLFRRIQGGENISSANLPLYGNSLEEFPELASCIDHISTCIERSWGTRLTDEEKLYLMLHVNRICSQQDQRRAQ</sequence>
<dbReference type="PROSITE" id="PS51372">
    <property type="entry name" value="PRD_2"/>
    <property type="match status" value="2"/>
</dbReference>
<dbReference type="InterPro" id="IPR004341">
    <property type="entry name" value="CAT_RNA-bd_dom"/>
</dbReference>
<dbReference type="GO" id="GO:0003723">
    <property type="term" value="F:RNA binding"/>
    <property type="evidence" value="ECO:0007669"/>
    <property type="project" value="InterPro"/>
</dbReference>
<proteinExistence type="predicted"/>
<evidence type="ECO:0000256" key="2">
    <source>
        <dbReference type="ARBA" id="ARBA00023015"/>
    </source>
</evidence>
<keyword evidence="3" id="KW-0804">Transcription</keyword>
<dbReference type="SMART" id="SM01061">
    <property type="entry name" value="CAT_RBD"/>
    <property type="match status" value="1"/>
</dbReference>
<gene>
    <name evidence="5" type="ORF">COLSTE_01355</name>
</gene>
<evidence type="ECO:0000313" key="6">
    <source>
        <dbReference type="Proteomes" id="UP000003560"/>
    </source>
</evidence>
<dbReference type="EMBL" id="ABXJ01000070">
    <property type="protein sequence ID" value="EEA90460.1"/>
    <property type="molecule type" value="Genomic_DNA"/>
</dbReference>
<dbReference type="AlphaFoldDB" id="B6GB96"/>
<name>B6GB96_9ACTN</name>
<keyword evidence="2" id="KW-0805">Transcription regulation</keyword>
<dbReference type="HOGENOM" id="CLU_078802_0_0_11"/>
<feature type="domain" description="PRD" evidence="4">
    <location>
        <begin position="170"/>
        <end position="280"/>
    </location>
</feature>
<dbReference type="GO" id="GO:0006355">
    <property type="term" value="P:regulation of DNA-templated transcription"/>
    <property type="evidence" value="ECO:0007669"/>
    <property type="project" value="InterPro"/>
</dbReference>
<dbReference type="OrthoDB" id="9813552at2"/>
<protein>
    <submittedName>
        <fullName evidence="5">PRD domain protein</fullName>
    </submittedName>
</protein>
<reference evidence="5 6" key="2">
    <citation type="submission" date="2008-10" db="EMBL/GenBank/DDBJ databases">
        <authorList>
            <person name="Fulton L."/>
            <person name="Clifton S."/>
            <person name="Fulton B."/>
            <person name="Xu J."/>
            <person name="Minx P."/>
            <person name="Pepin K.H."/>
            <person name="Johnson M."/>
            <person name="Thiruvilangam P."/>
            <person name="Bhonagiri V."/>
            <person name="Nash W.E."/>
            <person name="Mardis E.R."/>
            <person name="Wilson R.K."/>
        </authorList>
    </citation>
    <scope>NUCLEOTIDE SEQUENCE [LARGE SCALE GENOMIC DNA]</scope>
    <source>
        <strain evidence="5 6">DSM 13279</strain>
    </source>
</reference>
<dbReference type="PANTHER" id="PTHR30185:SF18">
    <property type="entry name" value="TRANSCRIPTIONAL REGULATOR MTLR"/>
    <property type="match status" value="1"/>
</dbReference>
<dbReference type="eggNOG" id="COG3711">
    <property type="taxonomic scope" value="Bacteria"/>
</dbReference>
<dbReference type="PANTHER" id="PTHR30185">
    <property type="entry name" value="CRYPTIC BETA-GLUCOSIDE BGL OPERON ANTITERMINATOR"/>
    <property type="match status" value="1"/>
</dbReference>
<accession>B6GB96</accession>
<dbReference type="InterPro" id="IPR036650">
    <property type="entry name" value="CAT_RNA-bd_dom_sf"/>
</dbReference>
<evidence type="ECO:0000256" key="1">
    <source>
        <dbReference type="ARBA" id="ARBA00022737"/>
    </source>
</evidence>
<dbReference type="Proteomes" id="UP000003560">
    <property type="component" value="Unassembled WGS sequence"/>
</dbReference>
<dbReference type="InterPro" id="IPR011608">
    <property type="entry name" value="PRD"/>
</dbReference>
<dbReference type="RefSeq" id="WP_006720999.1">
    <property type="nucleotide sequence ID" value="NZ_CP085935.1"/>
</dbReference>
<dbReference type="GeneID" id="98001732"/>
<dbReference type="SUPFAM" id="SSF63520">
    <property type="entry name" value="PTS-regulatory domain, PRD"/>
    <property type="match status" value="2"/>
</dbReference>
<reference evidence="5 6" key="1">
    <citation type="submission" date="2008-10" db="EMBL/GenBank/DDBJ databases">
        <title>Draft genome sequence of Collinsella stercoris (DSM 13279).</title>
        <authorList>
            <person name="Sudarsanam P."/>
            <person name="Ley R."/>
            <person name="Guruge J."/>
            <person name="Turnbaugh P.J."/>
            <person name="Mahowald M."/>
            <person name="Liep D."/>
            <person name="Gordon J."/>
        </authorList>
    </citation>
    <scope>NUCLEOTIDE SEQUENCE [LARGE SCALE GENOMIC DNA]</scope>
    <source>
        <strain evidence="5 6">DSM 13279</strain>
    </source>
</reference>
<dbReference type="Pfam" id="PF00874">
    <property type="entry name" value="PRD"/>
    <property type="match status" value="2"/>
</dbReference>
<dbReference type="Pfam" id="PF03123">
    <property type="entry name" value="CAT_RBD"/>
    <property type="match status" value="1"/>
</dbReference>
<organism evidence="5 6">
    <name type="scientific">Collinsella stercoris DSM 13279</name>
    <dbReference type="NCBI Taxonomy" id="445975"/>
    <lineage>
        <taxon>Bacteria</taxon>
        <taxon>Bacillati</taxon>
        <taxon>Actinomycetota</taxon>
        <taxon>Coriobacteriia</taxon>
        <taxon>Coriobacteriales</taxon>
        <taxon>Coriobacteriaceae</taxon>
        <taxon>Collinsella</taxon>
    </lineage>
</organism>
<dbReference type="STRING" id="445975.COLSTE_01355"/>
<keyword evidence="6" id="KW-1185">Reference proteome</keyword>
<dbReference type="Gene3D" id="2.30.24.10">
    <property type="entry name" value="CAT RNA-binding domain"/>
    <property type="match status" value="1"/>
</dbReference>
<dbReference type="Gene3D" id="1.10.1790.10">
    <property type="entry name" value="PRD domain"/>
    <property type="match status" value="2"/>
</dbReference>
<comment type="caution">
    <text evidence="5">The sequence shown here is derived from an EMBL/GenBank/DDBJ whole genome shotgun (WGS) entry which is preliminary data.</text>
</comment>
<dbReference type="InterPro" id="IPR050661">
    <property type="entry name" value="BglG_antiterminators"/>
</dbReference>